<dbReference type="EMBL" id="JAHOAX010000022">
    <property type="protein sequence ID" value="MBV3125048.1"/>
    <property type="molecule type" value="Genomic_DNA"/>
</dbReference>
<sequence length="134" mass="15147">MKLIVKIGLIALLVMLNYQGVDADVVSSAIDRYATTTESQENTPSDHGTLETMSFTTSLLTGQQQVLTKLVPDDLRIRRAEELQQNFLKILIGRFSLREELLAIDRAKIFPSNPIHCVSPACHYFVFTLRRILI</sequence>
<name>A0A076IU87_9BACT</name>
<feature type="signal peptide" evidence="1">
    <location>
        <begin position="1"/>
        <end position="23"/>
    </location>
</feature>
<dbReference type="eggNOG" id="ENOG5033U06">
    <property type="taxonomic scope" value="Bacteria"/>
</dbReference>
<evidence type="ECO:0000313" key="21">
    <source>
        <dbReference type="Proteomes" id="UP000481700"/>
    </source>
</evidence>
<protein>
    <submittedName>
        <fullName evidence="12">Uncharacterized protein</fullName>
    </submittedName>
</protein>
<dbReference type="Proteomes" id="UP000283678">
    <property type="component" value="Unassembled WGS sequence"/>
</dbReference>
<dbReference type="KEGG" id="bdh:GV66_08360"/>
<dbReference type="EMBL" id="QRZL01000025">
    <property type="protein sequence ID" value="RGV72122.1"/>
    <property type="molecule type" value="Genomic_DNA"/>
</dbReference>
<reference evidence="8" key="5">
    <citation type="submission" date="2021-06" db="EMBL/GenBank/DDBJ databases">
        <title>Collection of gut derived symbiotic bacterial strains cultured from healthy donors.</title>
        <authorList>
            <person name="Lin H."/>
            <person name="Littmann E."/>
            <person name="Pamer E.G."/>
        </authorList>
    </citation>
    <scope>NUCLEOTIDE SEQUENCE</scope>
    <source>
        <strain evidence="8">MSK.5.10</strain>
    </source>
</reference>
<evidence type="ECO:0000313" key="14">
    <source>
        <dbReference type="EMBL" id="WHX10726.1"/>
    </source>
</evidence>
<evidence type="ECO:0000313" key="16">
    <source>
        <dbReference type="Proteomes" id="UP000294527"/>
    </source>
</evidence>
<evidence type="ECO:0000256" key="1">
    <source>
        <dbReference type="SAM" id="SignalP"/>
    </source>
</evidence>
<evidence type="ECO:0000313" key="20">
    <source>
        <dbReference type="Proteomes" id="UP000481616"/>
    </source>
</evidence>
<dbReference type="EMBL" id="JAWDEV010000010">
    <property type="protein sequence ID" value="MDU0270467.1"/>
    <property type="molecule type" value="Genomic_DNA"/>
</dbReference>
<evidence type="ECO:0000313" key="10">
    <source>
        <dbReference type="EMBL" id="QJR75205.1"/>
    </source>
</evidence>
<dbReference type="Proteomes" id="UP000441162">
    <property type="component" value="Unassembled WGS sequence"/>
</dbReference>
<accession>A0A076IU87</accession>
<evidence type="ECO:0000313" key="7">
    <source>
        <dbReference type="EMBL" id="KAA5402300.1"/>
    </source>
</evidence>
<dbReference type="EMBL" id="BQOB01000001">
    <property type="protein sequence ID" value="GKH81006.1"/>
    <property type="molecule type" value="Genomic_DNA"/>
</dbReference>
<reference evidence="16 17" key="3">
    <citation type="journal article" date="2019" name="Nat. Microbiol.">
        <title>Genomic variation and strain-specific functional adaptation in the human gut microbiome during early life.</title>
        <authorList>
            <person name="Vatanen T."/>
            <person name="Plichta D.R."/>
            <person name="Somani J."/>
            <person name="Munch P.C."/>
            <person name="Arthur T.D."/>
            <person name="Hall A.B."/>
            <person name="Rudolf S."/>
            <person name="Oakeley E.J."/>
            <person name="Ke X."/>
            <person name="Young R.A."/>
            <person name="Haiser H.J."/>
            <person name="Kolde R."/>
            <person name="Yassour M."/>
            <person name="Luopajarvi K."/>
            <person name="Siljander H."/>
            <person name="Virtanen S.M."/>
            <person name="Ilonen J."/>
            <person name="Uibo R."/>
            <person name="Tillmann V."/>
            <person name="Mokurov S."/>
            <person name="Dorshakova N."/>
            <person name="Porter J.A."/>
            <person name="McHardy A.C."/>
            <person name="Lahdesmaki H."/>
            <person name="Vlamakis H."/>
            <person name="Huttenhower C."/>
            <person name="Knip M."/>
            <person name="Xavier R.J."/>
        </authorList>
    </citation>
    <scope>NUCLEOTIDE SEQUENCE [LARGE SCALE GENOMIC DNA]</scope>
    <source>
        <strain evidence="12 16">RJX1047</strain>
        <strain evidence="13 17">RJX1052</strain>
    </source>
</reference>
<evidence type="ECO:0000313" key="12">
    <source>
        <dbReference type="EMBL" id="TDA72866.1"/>
    </source>
</evidence>
<evidence type="ECO:0000313" key="8">
    <source>
        <dbReference type="EMBL" id="MBV3125048.1"/>
    </source>
</evidence>
<dbReference type="KEGG" id="bdo:EL88_20230"/>
<dbReference type="GeneID" id="93445413"/>
<evidence type="ECO:0000313" key="15">
    <source>
        <dbReference type="Proteomes" id="UP000283678"/>
    </source>
</evidence>
<reference evidence="9" key="8">
    <citation type="submission" date="2023-10" db="EMBL/GenBank/DDBJ databases">
        <title>Genome of Potential pathogenic bacteria in Crohn's disease.</title>
        <authorList>
            <person name="Rodriguez-Palacios A."/>
        </authorList>
    </citation>
    <scope>NUCLEOTIDE SEQUENCE</scope>
    <source>
        <strain evidence="9">CavFT-hAR62</strain>
    </source>
</reference>
<dbReference type="Proteomes" id="UP000347681">
    <property type="component" value="Unassembled WGS sequence"/>
</dbReference>
<dbReference type="Proteomes" id="UP000481616">
    <property type="component" value="Unassembled WGS sequence"/>
</dbReference>
<dbReference type="Proteomes" id="UP000500949">
    <property type="component" value="Chromosome"/>
</dbReference>
<evidence type="ECO:0000313" key="3">
    <source>
        <dbReference type="EMBL" id="KAA5317040.1"/>
    </source>
</evidence>
<dbReference type="EMBL" id="SLTU01000002">
    <property type="protein sequence ID" value="TDA72866.1"/>
    <property type="molecule type" value="Genomic_DNA"/>
</dbReference>
<evidence type="ECO:0000313" key="18">
    <source>
        <dbReference type="Proteomes" id="UP000347681"/>
    </source>
</evidence>
<dbReference type="EMBL" id="VVYY01000023">
    <property type="protein sequence ID" value="KAA5393766.1"/>
    <property type="molecule type" value="Genomic_DNA"/>
</dbReference>
<evidence type="ECO:0000313" key="5">
    <source>
        <dbReference type="EMBL" id="KAA5381313.1"/>
    </source>
</evidence>
<evidence type="ECO:0000313" key="19">
    <source>
        <dbReference type="Proteomes" id="UP000441162"/>
    </source>
</evidence>
<reference evidence="14" key="7">
    <citation type="journal article" date="2023" name="Nat. Commun.">
        <title>Identification of a novel Human Milk Oligosaccharides utilization cluster in the infant gut commensal Bacteroides dorei.</title>
        <authorList>
            <person name="Kijner S."/>
            <person name="Ennis D."/>
            <person name="Shmorak S."/>
            <person name="Florentin A."/>
            <person name="Yassour M."/>
        </authorList>
    </citation>
    <scope>NUCLEOTIDE SEQUENCE</scope>
    <source>
        <strain evidence="14">2</strain>
    </source>
</reference>
<dbReference type="EMBL" id="CP126056">
    <property type="protein sequence ID" value="WHX10726.1"/>
    <property type="molecule type" value="Genomic_DNA"/>
</dbReference>
<dbReference type="EMBL" id="CP046176">
    <property type="protein sequence ID" value="QJR75205.1"/>
    <property type="molecule type" value="Genomic_DNA"/>
</dbReference>
<organism evidence="12 16">
    <name type="scientific">Phocaeicola dorei</name>
    <dbReference type="NCBI Taxonomy" id="357276"/>
    <lineage>
        <taxon>Bacteria</taxon>
        <taxon>Pseudomonadati</taxon>
        <taxon>Bacteroidota</taxon>
        <taxon>Bacteroidia</taxon>
        <taxon>Bacteroidales</taxon>
        <taxon>Bacteroidaceae</taxon>
        <taxon>Phocaeicola</taxon>
    </lineage>
</organism>
<dbReference type="EMBL" id="VVZE01000022">
    <property type="protein sequence ID" value="KAA5381313.1"/>
    <property type="molecule type" value="Genomic_DNA"/>
</dbReference>
<evidence type="ECO:0000313" key="11">
    <source>
        <dbReference type="EMBL" id="RGV72122.1"/>
    </source>
</evidence>
<reference evidence="10 22" key="4">
    <citation type="submission" date="2019-11" db="EMBL/GenBank/DDBJ databases">
        <title>Complete genome sequence of Bacteroides dorei DSM 17855.</title>
        <authorList>
            <person name="Russell J.T."/>
        </authorList>
    </citation>
    <scope>NUCLEOTIDE SEQUENCE [LARGE SCALE GENOMIC DNA]</scope>
    <source>
        <strain evidence="10 22">DSM 17855</strain>
    </source>
</reference>
<dbReference type="Proteomes" id="UP001177934">
    <property type="component" value="Chromosome"/>
</dbReference>
<dbReference type="Proteomes" id="UP001181086">
    <property type="component" value="Unassembled WGS sequence"/>
</dbReference>
<reference evidence="2" key="6">
    <citation type="submission" date="2022-01" db="EMBL/GenBank/DDBJ databases">
        <title>Novel bile acid biosynthetic pathways are enriched in the microbiome of centenarians.</title>
        <authorList>
            <person name="Sato Y."/>
            <person name="Atarashi K."/>
            <person name="Plichta R.D."/>
            <person name="Arai Y."/>
            <person name="Sasajima S."/>
            <person name="Kearney M.S."/>
            <person name="Suda W."/>
            <person name="Takeshita K."/>
            <person name="Sasaki T."/>
            <person name="Okamoto S."/>
            <person name="Skelly N.A."/>
            <person name="Okamura Y."/>
            <person name="Vlamakis H."/>
            <person name="Li Y."/>
            <person name="Tanoue T."/>
            <person name="Takei H."/>
            <person name="Nittono H."/>
            <person name="Narushima S."/>
            <person name="Irie J."/>
            <person name="Itoh H."/>
            <person name="Moriya K."/>
            <person name="Sugiura Y."/>
            <person name="Suematsu M."/>
            <person name="Moritoki N."/>
            <person name="Shibata S."/>
            <person name="Littman R.D."/>
            <person name="Fischbach A.M."/>
            <person name="Uwamino Y."/>
            <person name="Inoue T."/>
            <person name="Honda A."/>
            <person name="Hattori M."/>
            <person name="Murai T."/>
            <person name="Xavier J.R."/>
            <person name="Hirose N."/>
            <person name="Honda K."/>
        </authorList>
    </citation>
    <scope>NUCLEOTIDE SEQUENCE</scope>
    <source>
        <strain evidence="2">CE91-St7</strain>
    </source>
</reference>
<dbReference type="Proteomes" id="UP000777173">
    <property type="component" value="Unassembled WGS sequence"/>
</dbReference>
<dbReference type="Proteomes" id="UP001055104">
    <property type="component" value="Unassembled WGS sequence"/>
</dbReference>
<proteinExistence type="predicted"/>
<dbReference type="EMBL" id="SLTX01000001">
    <property type="protein sequence ID" value="TDB06224.1"/>
    <property type="molecule type" value="Genomic_DNA"/>
</dbReference>
<evidence type="ECO:0000313" key="13">
    <source>
        <dbReference type="EMBL" id="TDB06224.1"/>
    </source>
</evidence>
<gene>
    <name evidence="2" type="ORF">CE91St7_18900</name>
    <name evidence="11" type="ORF">DWW04_18490</name>
    <name evidence="12" type="ORF">E1I98_15735</name>
    <name evidence="13" type="ORF">E1J06_01755</name>
    <name evidence="5" type="ORF">F2Y44_17500</name>
    <name evidence="7" type="ORF">F2Y51_18855</name>
    <name evidence="6" type="ORF">F2Y58_19485</name>
    <name evidence="4" type="ORF">F2Y61_19260</name>
    <name evidence="3" type="ORF">F2Z07_16395</name>
    <name evidence="10" type="ORF">GKD17_01830</name>
    <name evidence="8" type="ORF">KSU80_18010</name>
    <name evidence="14" type="ORF">QNN11_04475</name>
    <name evidence="9" type="ORF">RVH45_11315</name>
</gene>
<evidence type="ECO:0000313" key="6">
    <source>
        <dbReference type="EMBL" id="KAA5393766.1"/>
    </source>
</evidence>
<dbReference type="Proteomes" id="UP000294527">
    <property type="component" value="Unassembled WGS sequence"/>
</dbReference>
<dbReference type="Proteomes" id="UP000481700">
    <property type="component" value="Unassembled WGS sequence"/>
</dbReference>
<evidence type="ECO:0000313" key="4">
    <source>
        <dbReference type="EMBL" id="KAA5379872.1"/>
    </source>
</evidence>
<feature type="chain" id="PRO_5014216585" evidence="1">
    <location>
        <begin position="24"/>
        <end position="134"/>
    </location>
</feature>
<reference evidence="18 19" key="2">
    <citation type="journal article" date="2019" name="Nat. Med.">
        <title>A library of human gut bacterial isolates paired with longitudinal multiomics data enables mechanistic microbiome research.</title>
        <authorList>
            <person name="Poyet M."/>
            <person name="Groussin M."/>
            <person name="Gibbons S.M."/>
            <person name="Avila-Pacheco J."/>
            <person name="Jiang X."/>
            <person name="Kearney S.M."/>
            <person name="Perrotta A.R."/>
            <person name="Berdy B."/>
            <person name="Zhao S."/>
            <person name="Lieberman T.D."/>
            <person name="Swanson P.K."/>
            <person name="Smith M."/>
            <person name="Roesemann S."/>
            <person name="Alexander J.E."/>
            <person name="Rich S.A."/>
            <person name="Livny J."/>
            <person name="Vlamakis H."/>
            <person name="Clish C."/>
            <person name="Bullock K."/>
            <person name="Deik A."/>
            <person name="Scott J."/>
            <person name="Pierce K.A."/>
            <person name="Xavier R.J."/>
            <person name="Alm E.J."/>
        </authorList>
    </citation>
    <scope>NUCLEOTIDE SEQUENCE [LARGE SCALE GENOMIC DNA]</scope>
    <source>
        <strain evidence="6 20">BIOML-A1</strain>
        <strain evidence="3 21">BIOML-A25</strain>
        <strain evidence="7 19">BIOML-A4</strain>
        <strain evidence="4 18">BIOML-A5</strain>
        <strain evidence="5">BIOML-A8</strain>
    </source>
</reference>
<dbReference type="RefSeq" id="WP_007831263.1">
    <property type="nucleotide sequence ID" value="NZ_BAABYF010000001.1"/>
</dbReference>
<evidence type="ECO:0000313" key="2">
    <source>
        <dbReference type="EMBL" id="GKH81006.1"/>
    </source>
</evidence>
<evidence type="ECO:0000313" key="17">
    <source>
        <dbReference type="Proteomes" id="UP000294834"/>
    </source>
</evidence>
<keyword evidence="1" id="KW-0732">Signal</keyword>
<dbReference type="AlphaFoldDB" id="A0A076IU87"/>
<dbReference type="Proteomes" id="UP000294834">
    <property type="component" value="Unassembled WGS sequence"/>
</dbReference>
<dbReference type="EMBL" id="VVZV01000019">
    <property type="protein sequence ID" value="KAA5317040.1"/>
    <property type="molecule type" value="Genomic_DNA"/>
</dbReference>
<evidence type="ECO:0000313" key="22">
    <source>
        <dbReference type="Proteomes" id="UP000500949"/>
    </source>
</evidence>
<reference evidence="11 15" key="1">
    <citation type="submission" date="2018-08" db="EMBL/GenBank/DDBJ databases">
        <title>A genome reference for cultivated species of the human gut microbiota.</title>
        <authorList>
            <person name="Zou Y."/>
            <person name="Xue W."/>
            <person name="Luo G."/>
        </authorList>
    </citation>
    <scope>NUCLEOTIDE SEQUENCE [LARGE SCALE GENOMIC DNA]</scope>
    <source>
        <strain evidence="11 15">AF14-1AC</strain>
    </source>
</reference>
<evidence type="ECO:0000313" key="9">
    <source>
        <dbReference type="EMBL" id="MDU0270467.1"/>
    </source>
</evidence>
<dbReference type="EMBL" id="VVZA01000023">
    <property type="protein sequence ID" value="KAA5402300.1"/>
    <property type="molecule type" value="Genomic_DNA"/>
</dbReference>
<dbReference type="EMBL" id="VVZB01000016">
    <property type="protein sequence ID" value="KAA5379872.1"/>
    <property type="molecule type" value="Genomic_DNA"/>
</dbReference>